<dbReference type="InterPro" id="IPR011356">
    <property type="entry name" value="Leucine_aapep/pepB"/>
</dbReference>
<dbReference type="Gene3D" id="3.40.220.10">
    <property type="entry name" value="Leucine Aminopeptidase, subunit E, domain 1"/>
    <property type="match status" value="1"/>
</dbReference>
<keyword evidence="2 10" id="KW-0031">Aminopeptidase</keyword>
<dbReference type="SUPFAM" id="SSF52949">
    <property type="entry name" value="Macro domain-like"/>
    <property type="match status" value="1"/>
</dbReference>
<evidence type="ECO:0000256" key="3">
    <source>
        <dbReference type="ARBA" id="ARBA00022670"/>
    </source>
</evidence>
<dbReference type="PRINTS" id="PR00481">
    <property type="entry name" value="LAMNOPPTDASE"/>
</dbReference>
<gene>
    <name evidence="10" type="ORF">ACFO4N_13820</name>
</gene>
<evidence type="ECO:0000256" key="5">
    <source>
        <dbReference type="ARBA" id="ARBA00033172"/>
    </source>
</evidence>
<dbReference type="InterPro" id="IPR000819">
    <property type="entry name" value="Peptidase_M17_C"/>
</dbReference>
<dbReference type="SUPFAM" id="SSF53187">
    <property type="entry name" value="Zn-dependent exopeptidases"/>
    <property type="match status" value="1"/>
</dbReference>
<evidence type="ECO:0000256" key="7">
    <source>
        <dbReference type="ARBA" id="ARBA00050021"/>
    </source>
</evidence>
<evidence type="ECO:0000256" key="6">
    <source>
        <dbReference type="ARBA" id="ARBA00049972"/>
    </source>
</evidence>
<dbReference type="Proteomes" id="UP001596022">
    <property type="component" value="Unassembled WGS sequence"/>
</dbReference>
<dbReference type="Gene3D" id="3.40.630.10">
    <property type="entry name" value="Zn peptidases"/>
    <property type="match status" value="1"/>
</dbReference>
<comment type="similarity">
    <text evidence="1">Belongs to the peptidase M17 family.</text>
</comment>
<evidence type="ECO:0000256" key="1">
    <source>
        <dbReference type="ARBA" id="ARBA00009528"/>
    </source>
</evidence>
<accession>A0ABV9GRB4</accession>
<keyword evidence="4" id="KW-0378">Hydrolase</keyword>
<evidence type="ECO:0000313" key="10">
    <source>
        <dbReference type="EMBL" id="MFC4619785.1"/>
    </source>
</evidence>
<dbReference type="RefSeq" id="WP_376846878.1">
    <property type="nucleotide sequence ID" value="NZ_JBHSFW010000012.1"/>
</dbReference>
<evidence type="ECO:0000313" key="11">
    <source>
        <dbReference type="Proteomes" id="UP001596022"/>
    </source>
</evidence>
<evidence type="ECO:0000256" key="4">
    <source>
        <dbReference type="ARBA" id="ARBA00022801"/>
    </source>
</evidence>
<dbReference type="InterPro" id="IPR043472">
    <property type="entry name" value="Macro_dom-like"/>
</dbReference>
<dbReference type="EMBL" id="JBHSFW010000012">
    <property type="protein sequence ID" value="MFC4619785.1"/>
    <property type="molecule type" value="Genomic_DNA"/>
</dbReference>
<sequence>METVKIDLINGKAKEFLTAEQAKFGRMTLVVDQGDYRLCVGTSKKKATVDDVRHLAGETVKFLRSNGFGQAVLPGNQIVAHFPEWPEDEVLTAFYEGWLLGQYAFKKYKNQSSNDVSVELVIESSKAEACKITAGQRADAVSVARNLCNEPPNALNPDTYGDIVSDIFRGTAVDVEVLDAVELEKRGMNGILTVGRGSVRKPKLIKLTYQTSDNAESIALVGKGVTFDTGGINAKTGDFTDMKMDMGGSAAVIGAMKLLSNIGAKANVIALVPVVENVPDGRSFLPSEIIQYKNNVSVHVGNTDAEGRLILADAILLAQDLGATTVIDIATLTGSVGHALGLNVSGVWSNEEDISLTLKRLGAENGDKVWPMPLVEEYNEWLENPYADISNIASSPYGGAITAALFLQHFVRPETRWAHIDMANTVTPWKVRGYYTEGASGYGARLLADFVLTK</sequence>
<dbReference type="PROSITE" id="PS00631">
    <property type="entry name" value="CYTOSOL_AP"/>
    <property type="match status" value="1"/>
</dbReference>
<dbReference type="Pfam" id="PF00883">
    <property type="entry name" value="Peptidase_M17"/>
    <property type="match status" value="1"/>
</dbReference>
<dbReference type="CDD" id="cd00433">
    <property type="entry name" value="Peptidase_M17"/>
    <property type="match status" value="1"/>
</dbReference>
<comment type="function">
    <text evidence="6">Presumably involved in the processing and regular turnover of intracellular proteins. Catalyzes the removal of unsubstituted N-terminal amino acids from various peptides.</text>
</comment>
<dbReference type="GO" id="GO:0004177">
    <property type="term" value="F:aminopeptidase activity"/>
    <property type="evidence" value="ECO:0007669"/>
    <property type="project" value="UniProtKB-KW"/>
</dbReference>
<name>A0ABV9GRB4_9BACL</name>
<dbReference type="PANTHER" id="PTHR11963">
    <property type="entry name" value="LEUCINE AMINOPEPTIDASE-RELATED"/>
    <property type="match status" value="1"/>
</dbReference>
<proteinExistence type="inferred from homology"/>
<organism evidence="10 11">
    <name type="scientific">Camelliibacillus cellulosilyticus</name>
    <dbReference type="NCBI Taxonomy" id="2174486"/>
    <lineage>
        <taxon>Bacteria</taxon>
        <taxon>Bacillati</taxon>
        <taxon>Bacillota</taxon>
        <taxon>Bacilli</taxon>
        <taxon>Bacillales</taxon>
        <taxon>Sporolactobacillaceae</taxon>
        <taxon>Camelliibacillus</taxon>
    </lineage>
</organism>
<reference evidence="11" key="1">
    <citation type="journal article" date="2019" name="Int. J. Syst. Evol. Microbiol.">
        <title>The Global Catalogue of Microorganisms (GCM) 10K type strain sequencing project: providing services to taxonomists for standard genome sequencing and annotation.</title>
        <authorList>
            <consortium name="The Broad Institute Genomics Platform"/>
            <consortium name="The Broad Institute Genome Sequencing Center for Infectious Disease"/>
            <person name="Wu L."/>
            <person name="Ma J."/>
        </authorList>
    </citation>
    <scope>NUCLEOTIDE SEQUENCE [LARGE SCALE GENOMIC DNA]</scope>
    <source>
        <strain evidence="11">CGMCC 1.16306</strain>
    </source>
</reference>
<feature type="domain" description="Cytosol aminopeptidase" evidence="9">
    <location>
        <begin position="302"/>
        <end position="309"/>
    </location>
</feature>
<evidence type="ECO:0000259" key="9">
    <source>
        <dbReference type="PROSITE" id="PS00631"/>
    </source>
</evidence>
<keyword evidence="11" id="KW-1185">Reference proteome</keyword>
<dbReference type="PANTHER" id="PTHR11963:SF20">
    <property type="entry name" value="PEPTIDASE B"/>
    <property type="match status" value="1"/>
</dbReference>
<protein>
    <recommendedName>
        <fullName evidence="7">Probable cytosol aminopeptidase</fullName>
    </recommendedName>
    <alternativeName>
        <fullName evidence="8">Leucine aminopeptidase</fullName>
    </alternativeName>
    <alternativeName>
        <fullName evidence="5">Leucyl aminopeptidase</fullName>
    </alternativeName>
</protein>
<evidence type="ECO:0000256" key="2">
    <source>
        <dbReference type="ARBA" id="ARBA00022438"/>
    </source>
</evidence>
<comment type="caution">
    <text evidence="10">The sequence shown here is derived from an EMBL/GenBank/DDBJ whole genome shotgun (WGS) entry which is preliminary data.</text>
</comment>
<keyword evidence="3" id="KW-0645">Protease</keyword>
<evidence type="ECO:0000256" key="8">
    <source>
        <dbReference type="ARBA" id="ARBA00050061"/>
    </source>
</evidence>